<proteinExistence type="predicted"/>
<reference evidence="1 2" key="1">
    <citation type="submission" date="2019-05" db="EMBL/GenBank/DDBJ databases">
        <title>Another draft genome of Portunus trituberculatus and its Hox gene families provides insights of decapod evolution.</title>
        <authorList>
            <person name="Jeong J.-H."/>
            <person name="Song I."/>
            <person name="Kim S."/>
            <person name="Choi T."/>
            <person name="Kim D."/>
            <person name="Ryu S."/>
            <person name="Kim W."/>
        </authorList>
    </citation>
    <scope>NUCLEOTIDE SEQUENCE [LARGE SCALE GENOMIC DNA]</scope>
    <source>
        <tissue evidence="1">Muscle</tissue>
    </source>
</reference>
<organism evidence="1 2">
    <name type="scientific">Portunus trituberculatus</name>
    <name type="common">Swimming crab</name>
    <name type="synonym">Neptunus trituberculatus</name>
    <dbReference type="NCBI Taxonomy" id="210409"/>
    <lineage>
        <taxon>Eukaryota</taxon>
        <taxon>Metazoa</taxon>
        <taxon>Ecdysozoa</taxon>
        <taxon>Arthropoda</taxon>
        <taxon>Crustacea</taxon>
        <taxon>Multicrustacea</taxon>
        <taxon>Malacostraca</taxon>
        <taxon>Eumalacostraca</taxon>
        <taxon>Eucarida</taxon>
        <taxon>Decapoda</taxon>
        <taxon>Pleocyemata</taxon>
        <taxon>Brachyura</taxon>
        <taxon>Eubrachyura</taxon>
        <taxon>Portunoidea</taxon>
        <taxon>Portunidae</taxon>
        <taxon>Portuninae</taxon>
        <taxon>Portunus</taxon>
    </lineage>
</organism>
<keyword evidence="2" id="KW-1185">Reference proteome</keyword>
<dbReference type="AlphaFoldDB" id="A0A5B7ITS2"/>
<sequence length="36" mass="4138">MHVMCCNKFTVQCIPLFHCSVWKSVCPSFLCVSLFV</sequence>
<accession>A0A5B7ITS2</accession>
<dbReference type="Proteomes" id="UP000324222">
    <property type="component" value="Unassembled WGS sequence"/>
</dbReference>
<comment type="caution">
    <text evidence="1">The sequence shown here is derived from an EMBL/GenBank/DDBJ whole genome shotgun (WGS) entry which is preliminary data.</text>
</comment>
<protein>
    <submittedName>
        <fullName evidence="1">Uncharacterized protein</fullName>
    </submittedName>
</protein>
<gene>
    <name evidence="1" type="ORF">E2C01_083003</name>
</gene>
<dbReference type="EMBL" id="VSRR010076683">
    <property type="protein sequence ID" value="MPC88110.1"/>
    <property type="molecule type" value="Genomic_DNA"/>
</dbReference>
<evidence type="ECO:0000313" key="2">
    <source>
        <dbReference type="Proteomes" id="UP000324222"/>
    </source>
</evidence>
<evidence type="ECO:0000313" key="1">
    <source>
        <dbReference type="EMBL" id="MPC88110.1"/>
    </source>
</evidence>
<name>A0A5B7ITS2_PORTR</name>